<feature type="region of interest" description="Disordered" evidence="1">
    <location>
        <begin position="254"/>
        <end position="285"/>
    </location>
</feature>
<dbReference type="Proteomes" id="UP001287286">
    <property type="component" value="Unassembled WGS sequence"/>
</dbReference>
<feature type="compositionally biased region" description="Basic and acidic residues" evidence="1">
    <location>
        <begin position="409"/>
        <end position="428"/>
    </location>
</feature>
<evidence type="ECO:0000313" key="3">
    <source>
        <dbReference type="Proteomes" id="UP001287286"/>
    </source>
</evidence>
<name>A0ABR0BC30_PURLI</name>
<keyword evidence="3" id="KW-1185">Reference proteome</keyword>
<evidence type="ECO:0000313" key="2">
    <source>
        <dbReference type="EMBL" id="KAK4063388.1"/>
    </source>
</evidence>
<organism evidence="2 3">
    <name type="scientific">Purpureocillium lilacinum</name>
    <name type="common">Paecilomyces lilacinus</name>
    <dbReference type="NCBI Taxonomy" id="33203"/>
    <lineage>
        <taxon>Eukaryota</taxon>
        <taxon>Fungi</taxon>
        <taxon>Dikarya</taxon>
        <taxon>Ascomycota</taxon>
        <taxon>Pezizomycotina</taxon>
        <taxon>Sordariomycetes</taxon>
        <taxon>Hypocreomycetidae</taxon>
        <taxon>Hypocreales</taxon>
        <taxon>Ophiocordycipitaceae</taxon>
        <taxon>Purpureocillium</taxon>
    </lineage>
</organism>
<protein>
    <submittedName>
        <fullName evidence="2">Uncharacterized protein</fullName>
    </submittedName>
</protein>
<reference evidence="2 3" key="1">
    <citation type="journal article" date="2024" name="Microbiol. Resour. Announc.">
        <title>Genome annotations for the ascomycete fungi Trichoderma harzianum, Trichoderma aggressivum, and Purpureocillium lilacinum.</title>
        <authorList>
            <person name="Beijen E.P.W."/>
            <person name="Ohm R.A."/>
        </authorList>
    </citation>
    <scope>NUCLEOTIDE SEQUENCE [LARGE SCALE GENOMIC DNA]</scope>
    <source>
        <strain evidence="2 3">CBS 150709</strain>
    </source>
</reference>
<feature type="region of interest" description="Disordered" evidence="1">
    <location>
        <begin position="1"/>
        <end position="95"/>
    </location>
</feature>
<gene>
    <name evidence="2" type="ORF">Purlil1_14160</name>
</gene>
<sequence>MDREPRKLLSKRAGGGNSQESQTHINGPGHVRASVQEEQLESDVGRFQEAASGSLSSAWRSREIPQEMGTRGPLRHESWANQPNSFRRIEPNGPLESQQYRSISFLDETSAVVRAFGGTQCSSEQLGAGGEPSNAHIRREEAPTSIAMPRVAGSKRTRDSFRRIEPKGWVEGSQEPWRALMPSTRISFHDETRALKQAYGVAQDTTPFQDETRVTAEAYGNEQLPPPVPASAGSHGKLVQARLSFTVSKPFRGAAAEAKRGVAGRPRTRMSPETRLREASSYTPRLLRPYQTMPWKGAESLASAAAKPEPPRDVDARGVVTPGRRAARRPRVHTESAAFDGNGQREKEGPSTPPENAATSRLRPIQPKAYNEGAASARPGSREEEEGQSAPAENAASVRLRPIQPRAEVNGREGRDSGRLETRSRAKEPAMAGGEHPKPARIQEVAKRTVRRKRVRRPDEKESSRKRARTNGRSERTTGQQADDLASVMRCLEDQYALKERLSNEQTWCLPVPHERKVSTARKFYQAFHDRSTLPIQTCAMCYRKRTEKELTRMAWEVWKTRRPLAQGRTPFGCVSCFPEGASVAVCGECARHLARRGLSPAAQLHGRLGCEHMFPEELKGLSPIEEKLIALNSCRG</sequence>
<dbReference type="EMBL" id="JAWRVI010000514">
    <property type="protein sequence ID" value="KAK4063388.1"/>
    <property type="molecule type" value="Genomic_DNA"/>
</dbReference>
<evidence type="ECO:0000256" key="1">
    <source>
        <dbReference type="SAM" id="MobiDB-lite"/>
    </source>
</evidence>
<comment type="caution">
    <text evidence="2">The sequence shown here is derived from an EMBL/GenBank/DDBJ whole genome shotgun (WGS) entry which is preliminary data.</text>
</comment>
<feature type="region of interest" description="Disordered" evidence="1">
    <location>
        <begin position="298"/>
        <end position="482"/>
    </location>
</feature>
<feature type="region of interest" description="Disordered" evidence="1">
    <location>
        <begin position="121"/>
        <end position="144"/>
    </location>
</feature>
<accession>A0ABR0BC30</accession>
<proteinExistence type="predicted"/>